<evidence type="ECO:0000256" key="10">
    <source>
        <dbReference type="ARBA" id="ARBA00038437"/>
    </source>
</evidence>
<dbReference type="InterPro" id="IPR011545">
    <property type="entry name" value="DEAD/DEAH_box_helicase_dom"/>
</dbReference>
<keyword evidence="6" id="KW-0378">Hydrolase</keyword>
<evidence type="ECO:0000256" key="7">
    <source>
        <dbReference type="ARBA" id="ARBA00022806"/>
    </source>
</evidence>
<evidence type="ECO:0000259" key="12">
    <source>
        <dbReference type="PROSITE" id="PS51194"/>
    </source>
</evidence>
<dbReference type="InterPro" id="IPR001650">
    <property type="entry name" value="Helicase_C-like"/>
</dbReference>
<proteinExistence type="inferred from homology"/>
<evidence type="ECO:0000256" key="11">
    <source>
        <dbReference type="SAM" id="Coils"/>
    </source>
</evidence>
<dbReference type="PANTHER" id="PTHR47959">
    <property type="entry name" value="ATP-DEPENDENT RNA HELICASE RHLE-RELATED"/>
    <property type="match status" value="1"/>
</dbReference>
<evidence type="ECO:0000256" key="3">
    <source>
        <dbReference type="ARBA" id="ARBA00022722"/>
    </source>
</evidence>
<dbReference type="SMART" id="SM00487">
    <property type="entry name" value="DEXDc"/>
    <property type="match status" value="1"/>
</dbReference>
<dbReference type="SUPFAM" id="SSF109604">
    <property type="entry name" value="HD-domain/PDEase-like"/>
    <property type="match status" value="1"/>
</dbReference>
<dbReference type="Pfam" id="PF00270">
    <property type="entry name" value="DEAD"/>
    <property type="match status" value="1"/>
</dbReference>
<dbReference type="InterPro" id="IPR038257">
    <property type="entry name" value="CRISPR-assoc_Cas3_HD_sf"/>
</dbReference>
<comment type="similarity">
    <text evidence="10">Belongs to the DEAD box helicase family.</text>
</comment>
<evidence type="ECO:0000256" key="5">
    <source>
        <dbReference type="ARBA" id="ARBA00022741"/>
    </source>
</evidence>
<dbReference type="CDD" id="cd09641">
    <property type="entry name" value="Cas3''_I"/>
    <property type="match status" value="1"/>
</dbReference>
<keyword evidence="15" id="KW-1185">Reference proteome</keyword>
<reference evidence="14 15" key="1">
    <citation type="submission" date="2016-11" db="EMBL/GenBank/DDBJ databases">
        <authorList>
            <person name="Jaros S."/>
            <person name="Januszkiewicz K."/>
            <person name="Wedrychowicz H."/>
        </authorList>
    </citation>
    <scope>NUCLEOTIDE SEQUENCE [LARGE SCALE GENOMIC DNA]</scope>
    <source>
        <strain evidence="14 15">DSM 14501</strain>
    </source>
</reference>
<evidence type="ECO:0000256" key="8">
    <source>
        <dbReference type="ARBA" id="ARBA00022840"/>
    </source>
</evidence>
<dbReference type="STRING" id="1121266.SAMN02745883_02403"/>
<keyword evidence="11" id="KW-0175">Coiled coil</keyword>
<keyword evidence="5" id="KW-0547">Nucleotide-binding</keyword>
<evidence type="ECO:0000256" key="6">
    <source>
        <dbReference type="ARBA" id="ARBA00022801"/>
    </source>
</evidence>
<dbReference type="GO" id="GO:0046872">
    <property type="term" value="F:metal ion binding"/>
    <property type="evidence" value="ECO:0007669"/>
    <property type="project" value="UniProtKB-KW"/>
</dbReference>
<dbReference type="Gene3D" id="1.10.3210.30">
    <property type="match status" value="1"/>
</dbReference>
<sequence length="758" mass="90130">MRELKNLFLAKTNPRETIIEHTEALLDRLKHIKEIYPNIKYIDWEILKLACIYHDIGKINTKFQNKLYEKLNEQKLEDNIKGEKEIPHGYLSPAFLPKKFLERNYDIELIRVLYQSIYYHHNREKLENFDLIKLTVKEDLNRYWNEFKYDKVDKSEKLYSSYGKYVKKRIESSDCIYKKYVMTKGLLNKLDYAASAHIDVEIENKDLFEKTTEYLQCEGYVPNELQDYMMKNQEKNNIIIASTGIGKTEASLFWIGNNKGFFTLPLRVSINAIYDRIKEKIKFEDIALLHSETYSEYLKRNELLDTDFYDKTRQLSMPLTVCTLDQLIDFIFKSEGYELKLATLSYSKLVIDEIQMYSPEMIGYLIMALKYITELGGKFSIVTATMPPVIIDLMKKEEIKFNNPVTYYKKVNNKIQLRHRVSVVDEQINIKHVKDNYKNKKILIICNTVKKAQQIYSELIDEFKDEHININLLHSRFVKKDRAKKEDDILRLGNKNCKETGIWVTTQIVEASLDIDFDVLYTELSDISGLFQRMGRVYRNRTLEDKNTNIYVYLGGDKPTSGVSSSQHSIIDIEIFNLSKEAIKDFKNKELNEKEKMRLVEMTYTKEKLKNSNYYKVIKDTIDWVKRIKEYELEKNEMRLRNIINFPVIPKIIYDKNKKLIQNSIQKIKNIREQMRLDKSNVKELRKEIQKSKDDIKSFVVDIPLYEFEYARKNALIYDEIELDRFNRITIIAYDYSFEKGLTRPKCESNFNEKVQFL</sequence>
<dbReference type="NCBIfam" id="TIGR01596">
    <property type="entry name" value="cas3_HD"/>
    <property type="match status" value="1"/>
</dbReference>
<comment type="similarity">
    <text evidence="2">In the central section; belongs to the CRISPR-associated helicase Cas3 family.</text>
</comment>
<dbReference type="Pfam" id="PF22590">
    <property type="entry name" value="Cas3-like_C_2"/>
    <property type="match status" value="1"/>
</dbReference>
<dbReference type="NCBIfam" id="TIGR01587">
    <property type="entry name" value="cas3_core"/>
    <property type="match status" value="1"/>
</dbReference>
<dbReference type="GO" id="GO:0004518">
    <property type="term" value="F:nuclease activity"/>
    <property type="evidence" value="ECO:0007669"/>
    <property type="project" value="UniProtKB-KW"/>
</dbReference>
<dbReference type="InterPro" id="IPR050079">
    <property type="entry name" value="DEAD_box_RNA_helicase"/>
</dbReference>
<keyword evidence="9" id="KW-0051">Antiviral defense</keyword>
<dbReference type="Pfam" id="PF18019">
    <property type="entry name" value="Cas3_HD"/>
    <property type="match status" value="1"/>
</dbReference>
<dbReference type="GO" id="GO:0051607">
    <property type="term" value="P:defense response to virus"/>
    <property type="evidence" value="ECO:0007669"/>
    <property type="project" value="UniProtKB-KW"/>
</dbReference>
<protein>
    <submittedName>
        <fullName evidence="14">CRISPR-associated helicase, Cas3 family</fullName>
    </submittedName>
</protein>
<dbReference type="GO" id="GO:0016787">
    <property type="term" value="F:hydrolase activity"/>
    <property type="evidence" value="ECO:0007669"/>
    <property type="project" value="UniProtKB-KW"/>
</dbReference>
<dbReference type="InterPro" id="IPR006483">
    <property type="entry name" value="CRISPR-assoc_Cas3_HD"/>
</dbReference>
<evidence type="ECO:0000313" key="14">
    <source>
        <dbReference type="EMBL" id="SHK58687.1"/>
    </source>
</evidence>
<dbReference type="PROSITE" id="PS51643">
    <property type="entry name" value="HD_CAS3"/>
    <property type="match status" value="1"/>
</dbReference>
<comment type="similarity">
    <text evidence="1">In the N-terminal section; belongs to the CRISPR-associated nuclease Cas3-HD family.</text>
</comment>
<dbReference type="InterPro" id="IPR054712">
    <property type="entry name" value="Cas3-like_dom"/>
</dbReference>
<dbReference type="GO" id="GO:0003676">
    <property type="term" value="F:nucleic acid binding"/>
    <property type="evidence" value="ECO:0007669"/>
    <property type="project" value="InterPro"/>
</dbReference>
<keyword evidence="3" id="KW-0540">Nuclease</keyword>
<evidence type="ECO:0000256" key="4">
    <source>
        <dbReference type="ARBA" id="ARBA00022723"/>
    </source>
</evidence>
<dbReference type="InterPro" id="IPR006474">
    <property type="entry name" value="Helicase_Cas3_CRISPR-ass_core"/>
</dbReference>
<dbReference type="GO" id="GO:0005524">
    <property type="term" value="F:ATP binding"/>
    <property type="evidence" value="ECO:0007669"/>
    <property type="project" value="UniProtKB-KW"/>
</dbReference>
<dbReference type="PANTHER" id="PTHR47959:SF16">
    <property type="entry name" value="CRISPR-ASSOCIATED NUCLEASE_HELICASE CAS3-RELATED"/>
    <property type="match status" value="1"/>
</dbReference>
<dbReference type="Proteomes" id="UP000184082">
    <property type="component" value="Unassembled WGS sequence"/>
</dbReference>
<dbReference type="SMART" id="SM00490">
    <property type="entry name" value="HELICc"/>
    <property type="match status" value="1"/>
</dbReference>
<accession>A0A1M6TP22</accession>
<feature type="domain" description="HD Cas3-type" evidence="13">
    <location>
        <begin position="11"/>
        <end position="193"/>
    </location>
</feature>
<evidence type="ECO:0000256" key="9">
    <source>
        <dbReference type="ARBA" id="ARBA00023118"/>
    </source>
</evidence>
<gene>
    <name evidence="14" type="ORF">SAMN02745883_02403</name>
</gene>
<feature type="domain" description="Helicase C-terminal" evidence="12">
    <location>
        <begin position="416"/>
        <end position="591"/>
    </location>
</feature>
<dbReference type="InterPro" id="IPR014001">
    <property type="entry name" value="Helicase_ATP-bd"/>
</dbReference>
<dbReference type="PROSITE" id="PS51194">
    <property type="entry name" value="HELICASE_CTER"/>
    <property type="match status" value="1"/>
</dbReference>
<evidence type="ECO:0000256" key="1">
    <source>
        <dbReference type="ARBA" id="ARBA00006847"/>
    </source>
</evidence>
<dbReference type="Gene3D" id="3.40.50.300">
    <property type="entry name" value="P-loop containing nucleotide triphosphate hydrolases"/>
    <property type="match status" value="2"/>
</dbReference>
<keyword evidence="8" id="KW-0067">ATP-binding</keyword>
<organism evidence="14 15">
    <name type="scientific">Caminicella sporogenes DSM 14501</name>
    <dbReference type="NCBI Taxonomy" id="1121266"/>
    <lineage>
        <taxon>Bacteria</taxon>
        <taxon>Bacillati</taxon>
        <taxon>Bacillota</taxon>
        <taxon>Clostridia</taxon>
        <taxon>Peptostreptococcales</taxon>
        <taxon>Caminicellaceae</taxon>
        <taxon>Caminicella</taxon>
    </lineage>
</organism>
<dbReference type="EMBL" id="FRAJ01000030">
    <property type="protein sequence ID" value="SHK58687.1"/>
    <property type="molecule type" value="Genomic_DNA"/>
</dbReference>
<name>A0A1M6TP22_9FIRM</name>
<dbReference type="GO" id="GO:0003724">
    <property type="term" value="F:RNA helicase activity"/>
    <property type="evidence" value="ECO:0007669"/>
    <property type="project" value="TreeGrafter"/>
</dbReference>
<evidence type="ECO:0000313" key="15">
    <source>
        <dbReference type="Proteomes" id="UP000184082"/>
    </source>
</evidence>
<dbReference type="InterPro" id="IPR027417">
    <property type="entry name" value="P-loop_NTPase"/>
</dbReference>
<evidence type="ECO:0000259" key="13">
    <source>
        <dbReference type="PROSITE" id="PS51643"/>
    </source>
</evidence>
<dbReference type="AlphaFoldDB" id="A0A1M6TP22"/>
<evidence type="ECO:0000256" key="2">
    <source>
        <dbReference type="ARBA" id="ARBA00009046"/>
    </source>
</evidence>
<dbReference type="SUPFAM" id="SSF52540">
    <property type="entry name" value="P-loop containing nucleoside triphosphate hydrolases"/>
    <property type="match status" value="1"/>
</dbReference>
<keyword evidence="4" id="KW-0479">Metal-binding</keyword>
<keyword evidence="7" id="KW-0347">Helicase</keyword>
<dbReference type="GO" id="GO:0005829">
    <property type="term" value="C:cytosol"/>
    <property type="evidence" value="ECO:0007669"/>
    <property type="project" value="TreeGrafter"/>
</dbReference>
<feature type="coiled-coil region" evidence="11">
    <location>
        <begin position="668"/>
        <end position="702"/>
    </location>
</feature>